<organism evidence="1 2">
    <name type="scientific">Parasphingopyxis marina</name>
    <dbReference type="NCBI Taxonomy" id="2761622"/>
    <lineage>
        <taxon>Bacteria</taxon>
        <taxon>Pseudomonadati</taxon>
        <taxon>Pseudomonadota</taxon>
        <taxon>Alphaproteobacteria</taxon>
        <taxon>Sphingomonadales</taxon>
        <taxon>Sphingomonadaceae</taxon>
        <taxon>Parasphingopyxis</taxon>
    </lineage>
</organism>
<dbReference type="AlphaFoldDB" id="A0A842HW27"/>
<evidence type="ECO:0000313" key="2">
    <source>
        <dbReference type="Proteomes" id="UP000564378"/>
    </source>
</evidence>
<keyword evidence="2" id="KW-1185">Reference proteome</keyword>
<protein>
    <submittedName>
        <fullName evidence="1">Nucleotidyltransferase family protein</fullName>
    </submittedName>
</protein>
<dbReference type="Proteomes" id="UP000564378">
    <property type="component" value="Unassembled WGS sequence"/>
</dbReference>
<sequence>MNDASALVRALRDPASVKSLDSDGWTALVSIARAEQLAGSLAYQVQGLELPAAAVRLMADARRSAEHQRRQALWEAEMARRALGDLDVPVILLKGTAYVAAGLSAGIGRSIGDLDILVPRDALDAVERALIERGGWEWVKEDEYDDAYYRDHMHELPPLIHKERDRMIDVHHTILPRTAKPTPDAQALVADSVPMANGLHFLSPPDMICHAAAHLFADGDLAGGLRNLWDIDRLCRDFFTQPGFWETLGERAERHELAKPVGRALRLAETLYGTPVDGDVAGRARAGDGLYLRRLFARDGWGCETRKPLRFAFYLRSHWLRMPPLMLARHLFTKWRKA</sequence>
<dbReference type="InterPro" id="IPR039498">
    <property type="entry name" value="NTP_transf_5"/>
</dbReference>
<keyword evidence="1" id="KW-0808">Transferase</keyword>
<reference evidence="1 2" key="1">
    <citation type="submission" date="2020-08" db="EMBL/GenBank/DDBJ databases">
        <title>Draft genome sequence of Parasphingopyxis sp. GrpM-11.</title>
        <authorList>
            <person name="Oh J."/>
            <person name="Roh D.-H."/>
        </authorList>
    </citation>
    <scope>NUCLEOTIDE SEQUENCE [LARGE SCALE GENOMIC DNA]</scope>
    <source>
        <strain evidence="1 2">GrpM-11</strain>
    </source>
</reference>
<evidence type="ECO:0000313" key="1">
    <source>
        <dbReference type="EMBL" id="MBC2777316.1"/>
    </source>
</evidence>
<dbReference type="GO" id="GO:0016740">
    <property type="term" value="F:transferase activity"/>
    <property type="evidence" value="ECO:0007669"/>
    <property type="project" value="UniProtKB-KW"/>
</dbReference>
<name>A0A842HW27_9SPHN</name>
<gene>
    <name evidence="1" type="ORF">H6P80_06755</name>
</gene>
<accession>A0A842HW27</accession>
<dbReference type="RefSeq" id="WP_185800535.1">
    <property type="nucleotide sequence ID" value="NZ_JACJVJ010000001.1"/>
</dbReference>
<dbReference type="Pfam" id="PF14907">
    <property type="entry name" value="NTP_transf_5"/>
    <property type="match status" value="1"/>
</dbReference>
<comment type="caution">
    <text evidence="1">The sequence shown here is derived from an EMBL/GenBank/DDBJ whole genome shotgun (WGS) entry which is preliminary data.</text>
</comment>
<dbReference type="EMBL" id="JACJVJ010000001">
    <property type="protein sequence ID" value="MBC2777316.1"/>
    <property type="molecule type" value="Genomic_DNA"/>
</dbReference>
<proteinExistence type="predicted"/>